<accession>A0AAN4PHZ7</accession>
<keyword evidence="3 6" id="KW-0479">Metal-binding</keyword>
<comment type="cofactor">
    <cofactor evidence="1 6">
        <name>heme</name>
        <dbReference type="ChEBI" id="CHEBI:30413"/>
    </cofactor>
</comment>
<dbReference type="PANTHER" id="PTHR24305:SF172">
    <property type="entry name" value="P450, PUTATIVE (EUROFUNG)-RELATED"/>
    <property type="match status" value="1"/>
</dbReference>
<evidence type="ECO:0008006" key="12">
    <source>
        <dbReference type="Google" id="ProtNLM"/>
    </source>
</evidence>
<dbReference type="GO" id="GO:0044283">
    <property type="term" value="P:small molecule biosynthetic process"/>
    <property type="evidence" value="ECO:0007669"/>
    <property type="project" value="UniProtKB-ARBA"/>
</dbReference>
<keyword evidence="4 7" id="KW-0560">Oxidoreductase</keyword>
<comment type="similarity">
    <text evidence="2 7">Belongs to the cytochrome P450 family.</text>
</comment>
<sequence length="635" mass="71401">MWSFFTIAPYACILGLLLFVYFIAYPFVEYIRDPKGLRRYPNFHPFSGMSAIPFMALASRGFRSMELMKLHRKHPVLRTGPNSLSYGDVRAIKDIYGHNTKCIKDPSYIVTAGTHYHLADVVDKPDHARKRKVLSSAYALKNLETWEYKVSDKLERLIAHFDRVCTKPPSPAIAEGKAAPDPADLTVDFRAWTNYFTLDAIADIGLSEKLGFLDSGSDVCTAERKDGTTYEVHLREALYPTARKQSLILWNYEWYPVLNKLVNVVPFFGRMQRSSDNWDNIVWRRASQRLHRYEAGEKLDDFFQALMEDKNGHPNNLEWGEIVAEVNIMMNAGSVTTAIAIANVMYQLLKNPRCLAKLREEVDAVLEEDEIIAPYDKVKHLPYLRACLDESLRIFPPTSHGLPRQTPPEGMEILGQWVPGNTSVSISALVAHRDESVFPQADRYIPERWLGEEGKALQPYFVAFSAGARSCIGRNISYLEQTKAIASLVHRYEFALPHPGWELKRLETMNLILGDMPVKKKMGYHPIELRIQVLSLSAFGVDSKAIAAGLDIPIRSVQRIIHRAKERGFDPATNPRVKMEYVEDAERSGRPKKGSKLVAAESQAGSTSGPRSGSGSAVEAESEAGEGRSVPEAQA</sequence>
<evidence type="ECO:0000256" key="2">
    <source>
        <dbReference type="ARBA" id="ARBA00010617"/>
    </source>
</evidence>
<dbReference type="Pfam" id="PF00067">
    <property type="entry name" value="p450"/>
    <property type="match status" value="1"/>
</dbReference>
<feature type="compositionally biased region" description="Low complexity" evidence="8">
    <location>
        <begin position="605"/>
        <end position="619"/>
    </location>
</feature>
<dbReference type="PRINTS" id="PR00385">
    <property type="entry name" value="P450"/>
</dbReference>
<dbReference type="InterPro" id="IPR001128">
    <property type="entry name" value="Cyt_P450"/>
</dbReference>
<organism evidence="10 11">
    <name type="scientific">Aspergillus lentulus</name>
    <dbReference type="NCBI Taxonomy" id="293939"/>
    <lineage>
        <taxon>Eukaryota</taxon>
        <taxon>Fungi</taxon>
        <taxon>Dikarya</taxon>
        <taxon>Ascomycota</taxon>
        <taxon>Pezizomycotina</taxon>
        <taxon>Eurotiomycetes</taxon>
        <taxon>Eurotiomycetidae</taxon>
        <taxon>Eurotiales</taxon>
        <taxon>Aspergillaceae</taxon>
        <taxon>Aspergillus</taxon>
        <taxon>Aspergillus subgen. Fumigati</taxon>
    </lineage>
</organism>
<keyword evidence="9" id="KW-0472">Membrane</keyword>
<name>A0AAN4PHZ7_ASPLE</name>
<dbReference type="InterPro" id="IPR002401">
    <property type="entry name" value="Cyt_P450_E_grp-I"/>
</dbReference>
<comment type="caution">
    <text evidence="10">The sequence shown here is derived from an EMBL/GenBank/DDBJ whole genome shotgun (WGS) entry which is preliminary data.</text>
</comment>
<dbReference type="Proteomes" id="UP000051487">
    <property type="component" value="Unassembled WGS sequence"/>
</dbReference>
<dbReference type="InterPro" id="IPR036396">
    <property type="entry name" value="Cyt_P450_sf"/>
</dbReference>
<keyword evidence="5 6" id="KW-0408">Iron</keyword>
<feature type="region of interest" description="Disordered" evidence="8">
    <location>
        <begin position="582"/>
        <end position="635"/>
    </location>
</feature>
<dbReference type="CDD" id="cd11061">
    <property type="entry name" value="CYP67-like"/>
    <property type="match status" value="1"/>
</dbReference>
<dbReference type="GO" id="GO:0004497">
    <property type="term" value="F:monooxygenase activity"/>
    <property type="evidence" value="ECO:0007669"/>
    <property type="project" value="UniProtKB-KW"/>
</dbReference>
<dbReference type="InterPro" id="IPR017972">
    <property type="entry name" value="Cyt_P450_CS"/>
</dbReference>
<evidence type="ECO:0000256" key="1">
    <source>
        <dbReference type="ARBA" id="ARBA00001971"/>
    </source>
</evidence>
<protein>
    <recommendedName>
        <fullName evidence="12">Benzoate 4-monooxygenase</fullName>
    </recommendedName>
</protein>
<feature type="transmembrane region" description="Helical" evidence="9">
    <location>
        <begin position="7"/>
        <end position="28"/>
    </location>
</feature>
<feature type="transmembrane region" description="Helical" evidence="9">
    <location>
        <begin position="43"/>
        <end position="62"/>
    </location>
</feature>
<dbReference type="AlphaFoldDB" id="A0AAN4PHZ7"/>
<dbReference type="EMBL" id="BCLY01000008">
    <property type="protein sequence ID" value="GAQ06899.1"/>
    <property type="molecule type" value="Genomic_DNA"/>
</dbReference>
<dbReference type="GO" id="GO:0020037">
    <property type="term" value="F:heme binding"/>
    <property type="evidence" value="ECO:0007669"/>
    <property type="project" value="InterPro"/>
</dbReference>
<reference evidence="10 11" key="1">
    <citation type="submission" date="2015-11" db="EMBL/GenBank/DDBJ databases">
        <title>Aspergillus lentulus strain IFM 54703T.</title>
        <authorList>
            <person name="Kusuya Y."/>
            <person name="Sakai K."/>
            <person name="Kamei K."/>
            <person name="Takahashi H."/>
            <person name="Yaguchi T."/>
        </authorList>
    </citation>
    <scope>NUCLEOTIDE SEQUENCE [LARGE SCALE GENOMIC DNA]</scope>
    <source>
        <strain evidence="10 11">IFM 54703</strain>
    </source>
</reference>
<evidence type="ECO:0000256" key="3">
    <source>
        <dbReference type="ARBA" id="ARBA00022723"/>
    </source>
</evidence>
<evidence type="ECO:0000313" key="11">
    <source>
        <dbReference type="Proteomes" id="UP000051487"/>
    </source>
</evidence>
<evidence type="ECO:0000256" key="9">
    <source>
        <dbReference type="SAM" id="Phobius"/>
    </source>
</evidence>
<keyword evidence="9" id="KW-0812">Transmembrane</keyword>
<keyword evidence="7" id="KW-0503">Monooxygenase</keyword>
<evidence type="ECO:0000256" key="4">
    <source>
        <dbReference type="ARBA" id="ARBA00023002"/>
    </source>
</evidence>
<evidence type="ECO:0000256" key="6">
    <source>
        <dbReference type="PIRSR" id="PIRSR602401-1"/>
    </source>
</evidence>
<dbReference type="GO" id="GO:0016705">
    <property type="term" value="F:oxidoreductase activity, acting on paired donors, with incorporation or reduction of molecular oxygen"/>
    <property type="evidence" value="ECO:0007669"/>
    <property type="project" value="InterPro"/>
</dbReference>
<evidence type="ECO:0000313" key="10">
    <source>
        <dbReference type="EMBL" id="GAQ06899.1"/>
    </source>
</evidence>
<dbReference type="Gene3D" id="1.10.630.10">
    <property type="entry name" value="Cytochrome P450"/>
    <property type="match status" value="1"/>
</dbReference>
<dbReference type="PANTHER" id="PTHR24305">
    <property type="entry name" value="CYTOCHROME P450"/>
    <property type="match status" value="1"/>
</dbReference>
<gene>
    <name evidence="10" type="ORF">ALT_4220</name>
</gene>
<keyword evidence="9" id="KW-1133">Transmembrane helix</keyword>
<evidence type="ECO:0000256" key="5">
    <source>
        <dbReference type="ARBA" id="ARBA00023004"/>
    </source>
</evidence>
<feature type="binding site" description="axial binding residue" evidence="6">
    <location>
        <position position="471"/>
    </location>
    <ligand>
        <name>heme</name>
        <dbReference type="ChEBI" id="CHEBI:30413"/>
    </ligand>
    <ligandPart>
        <name>Fe</name>
        <dbReference type="ChEBI" id="CHEBI:18248"/>
    </ligandPart>
</feature>
<proteinExistence type="inferred from homology"/>
<dbReference type="SUPFAM" id="SSF48264">
    <property type="entry name" value="Cytochrome P450"/>
    <property type="match status" value="1"/>
</dbReference>
<evidence type="ECO:0000256" key="8">
    <source>
        <dbReference type="SAM" id="MobiDB-lite"/>
    </source>
</evidence>
<dbReference type="PROSITE" id="PS00086">
    <property type="entry name" value="CYTOCHROME_P450"/>
    <property type="match status" value="1"/>
</dbReference>
<dbReference type="FunFam" id="1.10.630.10:FF:000107">
    <property type="entry name" value="Benzoate 4-monooxygenase cytochrome P450"/>
    <property type="match status" value="1"/>
</dbReference>
<dbReference type="InterPro" id="IPR050121">
    <property type="entry name" value="Cytochrome_P450_monoxygenase"/>
</dbReference>
<dbReference type="GO" id="GO:0005506">
    <property type="term" value="F:iron ion binding"/>
    <property type="evidence" value="ECO:0007669"/>
    <property type="project" value="InterPro"/>
</dbReference>
<evidence type="ECO:0000256" key="7">
    <source>
        <dbReference type="RuleBase" id="RU000461"/>
    </source>
</evidence>
<dbReference type="PRINTS" id="PR00463">
    <property type="entry name" value="EP450I"/>
</dbReference>
<keyword evidence="6 7" id="KW-0349">Heme</keyword>